<name>A0ABX9I5G5_9LACO</name>
<evidence type="ECO:0000313" key="2">
    <source>
        <dbReference type="Proteomes" id="UP000254492"/>
    </source>
</evidence>
<gene>
    <name evidence="1" type="ORF">DWV05_02940</name>
</gene>
<dbReference type="Gene3D" id="2.160.20.80">
    <property type="entry name" value="E3 ubiquitin-protein ligase SopA"/>
    <property type="match status" value="1"/>
</dbReference>
<dbReference type="RefSeq" id="WP_115470620.1">
    <property type="nucleotide sequence ID" value="NZ_BJEC01000003.1"/>
</dbReference>
<protein>
    <submittedName>
        <fullName evidence="1">Pentapeptide repeat-containing protein</fullName>
    </submittedName>
</protein>
<keyword evidence="2" id="KW-1185">Reference proteome</keyword>
<dbReference type="InterPro" id="IPR001646">
    <property type="entry name" value="5peptide_repeat"/>
</dbReference>
<dbReference type="PANTHER" id="PTHR42999">
    <property type="entry name" value="ANTIBIOTIC RESISTANCE PROTEIN MCBG"/>
    <property type="match status" value="1"/>
</dbReference>
<proteinExistence type="predicted"/>
<dbReference type="EMBL" id="QRAY01000004">
    <property type="protein sequence ID" value="RDS59968.1"/>
    <property type="molecule type" value="Genomic_DNA"/>
</dbReference>
<evidence type="ECO:0000313" key="1">
    <source>
        <dbReference type="EMBL" id="RDS59968.1"/>
    </source>
</evidence>
<comment type="caution">
    <text evidence="1">The sequence shown here is derived from an EMBL/GenBank/DDBJ whole genome shotgun (WGS) entry which is preliminary data.</text>
</comment>
<dbReference type="Proteomes" id="UP000254492">
    <property type="component" value="Unassembled WGS sequence"/>
</dbReference>
<sequence length="199" mass="22728">MIKKQRLSLDEVVPGETYEECLLLYSADRIRIDSVKFKNCEFQQTDFSDSEWLDCQLEKCHFLNNDFTSSVFYRTTFEKCQLMGVDFSNNQWKNTLVTNSKADYINLSGSKIENSQLEKSSLVDSYFQDVTIKKSLKFTQCELDKTDFLGTSLVGVDISSSYFETLNVTTDQVRGCIISPQQAITFVSLLGVKINDDVS</sequence>
<organism evidence="1 2">
    <name type="scientific">Weissella thailandensis</name>
    <dbReference type="NCBI Taxonomy" id="89061"/>
    <lineage>
        <taxon>Bacteria</taxon>
        <taxon>Bacillati</taxon>
        <taxon>Bacillota</taxon>
        <taxon>Bacilli</taxon>
        <taxon>Lactobacillales</taxon>
        <taxon>Lactobacillaceae</taxon>
        <taxon>Weissella</taxon>
    </lineage>
</organism>
<dbReference type="SUPFAM" id="SSF141571">
    <property type="entry name" value="Pentapeptide repeat-like"/>
    <property type="match status" value="1"/>
</dbReference>
<reference evidence="1 2" key="1">
    <citation type="submission" date="2018-07" db="EMBL/GenBank/DDBJ databases">
        <title>Genome-based reclassification of Weissella jogaejeotgali as Weissella thailandensis.</title>
        <authorList>
            <person name="Chun J."/>
            <person name="Kim B.-Y."/>
            <person name="Kwak M.-J."/>
        </authorList>
    </citation>
    <scope>NUCLEOTIDE SEQUENCE [LARGE SCALE GENOMIC DNA]</scope>
    <source>
        <strain evidence="1 2">KCTC 3751</strain>
    </source>
</reference>
<dbReference type="PANTHER" id="PTHR42999:SF1">
    <property type="entry name" value="PENTAPEPTIDE REPEAT-CONTAINING PROTEIN"/>
    <property type="match status" value="1"/>
</dbReference>
<dbReference type="Pfam" id="PF13599">
    <property type="entry name" value="Pentapeptide_4"/>
    <property type="match status" value="1"/>
</dbReference>
<dbReference type="InterPro" id="IPR052949">
    <property type="entry name" value="PA_immunity-related"/>
</dbReference>
<accession>A0ABX9I5G5</accession>